<accession>A0ABT5KV53</accession>
<sequence>MPASAQQRGFTYLGLLFFVALLAAGMAALGQSWQLAAQREREQELVFRGEEIARAIASYAKAGSTSASQYPARFEDLLEDRRGPVPRHHLRRLYADPFTGQADWVLVKETGEVLASASVSGSSPEPGIGFSFSAVHSRSNRALLRSQPGHPTTSGRASDWVFDGKALLTPPVAAHP</sequence>
<dbReference type="RefSeq" id="WP_273596813.1">
    <property type="nucleotide sequence ID" value="NZ_JAQQXS010000008.1"/>
</dbReference>
<dbReference type="Proteomes" id="UP001219862">
    <property type="component" value="Unassembled WGS sequence"/>
</dbReference>
<keyword evidence="2" id="KW-1185">Reference proteome</keyword>
<dbReference type="EMBL" id="JAQQXS010000008">
    <property type="protein sequence ID" value="MDC8785706.1"/>
    <property type="molecule type" value="Genomic_DNA"/>
</dbReference>
<proteinExistence type="predicted"/>
<gene>
    <name evidence="1" type="ORF">PRZ01_10925</name>
</gene>
<comment type="caution">
    <text evidence="1">The sequence shown here is derived from an EMBL/GenBank/DDBJ whole genome shotgun (WGS) entry which is preliminary data.</text>
</comment>
<evidence type="ECO:0000313" key="2">
    <source>
        <dbReference type="Proteomes" id="UP001219862"/>
    </source>
</evidence>
<reference evidence="1 2" key="1">
    <citation type="submission" date="2022-10" db="EMBL/GenBank/DDBJ databases">
        <title>paucibacter sp. hw8 Genome sequencing.</title>
        <authorList>
            <person name="Park S."/>
        </authorList>
    </citation>
    <scope>NUCLEOTIDE SEQUENCE [LARGE SCALE GENOMIC DNA]</scope>
    <source>
        <strain evidence="2">hw8</strain>
    </source>
</reference>
<protein>
    <submittedName>
        <fullName evidence="1">Type II secretion system protein</fullName>
    </submittedName>
</protein>
<evidence type="ECO:0000313" key="1">
    <source>
        <dbReference type="EMBL" id="MDC8785706.1"/>
    </source>
</evidence>
<name>A0ABT5KV53_9BURK</name>
<organism evidence="1 2">
    <name type="scientific">Roseateles koreensis</name>
    <dbReference type="NCBI Taxonomy" id="2987526"/>
    <lineage>
        <taxon>Bacteria</taxon>
        <taxon>Pseudomonadati</taxon>
        <taxon>Pseudomonadota</taxon>
        <taxon>Betaproteobacteria</taxon>
        <taxon>Burkholderiales</taxon>
        <taxon>Sphaerotilaceae</taxon>
        <taxon>Roseateles</taxon>
    </lineage>
</organism>